<gene>
    <name evidence="1" type="ORF">J2S02_002300</name>
</gene>
<reference evidence="1 2" key="1">
    <citation type="submission" date="2023-07" db="EMBL/GenBank/DDBJ databases">
        <title>Genomic Encyclopedia of Type Strains, Phase IV (KMG-IV): sequencing the most valuable type-strain genomes for metagenomic binning, comparative biology and taxonomic classification.</title>
        <authorList>
            <person name="Goeker M."/>
        </authorList>
    </citation>
    <scope>NUCLEOTIDE SEQUENCE [LARGE SCALE GENOMIC DNA]</scope>
    <source>
        <strain evidence="1 2">DSM 17723</strain>
    </source>
</reference>
<evidence type="ECO:0000313" key="1">
    <source>
        <dbReference type="EMBL" id="MDQ0225956.1"/>
    </source>
</evidence>
<dbReference type="Proteomes" id="UP001232245">
    <property type="component" value="Unassembled WGS sequence"/>
</dbReference>
<proteinExistence type="predicted"/>
<keyword evidence="2" id="KW-1185">Reference proteome</keyword>
<comment type="caution">
    <text evidence="1">The sequence shown here is derived from an EMBL/GenBank/DDBJ whole genome shotgun (WGS) entry which is preliminary data.</text>
</comment>
<sequence length="48" mass="5437">MAKNEGKFSLVETESKDTKQLMHKELNLSLITYSCIMITSTSTQTNQL</sequence>
<evidence type="ECO:0000313" key="2">
    <source>
        <dbReference type="Proteomes" id="UP001232245"/>
    </source>
</evidence>
<organism evidence="1 2">
    <name type="scientific">Metabacillus niabensis</name>
    <dbReference type="NCBI Taxonomy" id="324854"/>
    <lineage>
        <taxon>Bacteria</taxon>
        <taxon>Bacillati</taxon>
        <taxon>Bacillota</taxon>
        <taxon>Bacilli</taxon>
        <taxon>Bacillales</taxon>
        <taxon>Bacillaceae</taxon>
        <taxon>Metabacillus</taxon>
    </lineage>
</organism>
<accession>A0ABT9Z118</accession>
<dbReference type="EMBL" id="JAUSTZ010000003">
    <property type="protein sequence ID" value="MDQ0225956.1"/>
    <property type="molecule type" value="Genomic_DNA"/>
</dbReference>
<name>A0ABT9Z118_9BACI</name>
<protein>
    <submittedName>
        <fullName evidence="1">Uncharacterized protein</fullName>
    </submittedName>
</protein>